<dbReference type="EMBL" id="BGZK01000119">
    <property type="protein sequence ID" value="GBP20496.1"/>
    <property type="molecule type" value="Genomic_DNA"/>
</dbReference>
<proteinExistence type="predicted"/>
<comment type="caution">
    <text evidence="1">The sequence shown here is derived from an EMBL/GenBank/DDBJ whole genome shotgun (WGS) entry which is preliminary data.</text>
</comment>
<gene>
    <name evidence="1" type="ORF">EVAR_78873_1</name>
</gene>
<dbReference type="Proteomes" id="UP000299102">
    <property type="component" value="Unassembled WGS sequence"/>
</dbReference>
<sequence length="235" mass="26468">MPGRRTLENQAERRRMERRLSERRLTERPLIRTVVREGRHPPSRAAIFAHLSRLVRLLLYSYVTSDFQVTACRYFASTAIRMLKNGNQLRTNKRIVMELWLFHAESCVGGFRVYVIIATHGYSPKGVTSALLVFGRNRKSDGVGLVGEGGTNFCLNRAYSFEDLTECVSDSRQRQVVFLLLERQIHRRYGATDIAESTNGNDNGQTTSLVEPIIVVEERPSGGNHVLEVAGGTAS</sequence>
<protein>
    <submittedName>
        <fullName evidence="1">Uncharacterized protein</fullName>
    </submittedName>
</protein>
<accession>A0A4C1U3U3</accession>
<evidence type="ECO:0000313" key="2">
    <source>
        <dbReference type="Proteomes" id="UP000299102"/>
    </source>
</evidence>
<reference evidence="1 2" key="1">
    <citation type="journal article" date="2019" name="Commun. Biol.">
        <title>The bagworm genome reveals a unique fibroin gene that provides high tensile strength.</title>
        <authorList>
            <person name="Kono N."/>
            <person name="Nakamura H."/>
            <person name="Ohtoshi R."/>
            <person name="Tomita M."/>
            <person name="Numata K."/>
            <person name="Arakawa K."/>
        </authorList>
    </citation>
    <scope>NUCLEOTIDE SEQUENCE [LARGE SCALE GENOMIC DNA]</scope>
</reference>
<organism evidence="1 2">
    <name type="scientific">Eumeta variegata</name>
    <name type="common">Bagworm moth</name>
    <name type="synonym">Eumeta japonica</name>
    <dbReference type="NCBI Taxonomy" id="151549"/>
    <lineage>
        <taxon>Eukaryota</taxon>
        <taxon>Metazoa</taxon>
        <taxon>Ecdysozoa</taxon>
        <taxon>Arthropoda</taxon>
        <taxon>Hexapoda</taxon>
        <taxon>Insecta</taxon>
        <taxon>Pterygota</taxon>
        <taxon>Neoptera</taxon>
        <taxon>Endopterygota</taxon>
        <taxon>Lepidoptera</taxon>
        <taxon>Glossata</taxon>
        <taxon>Ditrysia</taxon>
        <taxon>Tineoidea</taxon>
        <taxon>Psychidae</taxon>
        <taxon>Oiketicinae</taxon>
        <taxon>Eumeta</taxon>
    </lineage>
</organism>
<dbReference type="AlphaFoldDB" id="A0A4C1U3U3"/>
<keyword evidence="2" id="KW-1185">Reference proteome</keyword>
<name>A0A4C1U3U3_EUMVA</name>
<evidence type="ECO:0000313" key="1">
    <source>
        <dbReference type="EMBL" id="GBP20496.1"/>
    </source>
</evidence>